<name>A0A7J7IX16_BUGNE</name>
<accession>A0A7J7IX16</accession>
<evidence type="ECO:0000313" key="3">
    <source>
        <dbReference type="Proteomes" id="UP000593567"/>
    </source>
</evidence>
<dbReference type="AlphaFoldDB" id="A0A7J7IX16"/>
<keyword evidence="3" id="KW-1185">Reference proteome</keyword>
<sequence length="80" mass="8541">MNSAVSNPDVPVIAPANLLSQPPAPPIPPHLYQHHLYLDSSPLLSSIYGKNADFSRLPAPPPPPLPQSKKKGVNEPIAPH</sequence>
<dbReference type="Proteomes" id="UP000593567">
    <property type="component" value="Unassembled WGS sequence"/>
</dbReference>
<proteinExistence type="predicted"/>
<evidence type="ECO:0000313" key="2">
    <source>
        <dbReference type="EMBL" id="KAF6018400.1"/>
    </source>
</evidence>
<gene>
    <name evidence="2" type="ORF">EB796_023291</name>
</gene>
<protein>
    <submittedName>
        <fullName evidence="2">Uncharacterized protein</fullName>
    </submittedName>
</protein>
<evidence type="ECO:0000256" key="1">
    <source>
        <dbReference type="SAM" id="MobiDB-lite"/>
    </source>
</evidence>
<comment type="caution">
    <text evidence="2">The sequence shown here is derived from an EMBL/GenBank/DDBJ whole genome shotgun (WGS) entry which is preliminary data.</text>
</comment>
<organism evidence="2 3">
    <name type="scientific">Bugula neritina</name>
    <name type="common">Brown bryozoan</name>
    <name type="synonym">Sertularia neritina</name>
    <dbReference type="NCBI Taxonomy" id="10212"/>
    <lineage>
        <taxon>Eukaryota</taxon>
        <taxon>Metazoa</taxon>
        <taxon>Spiralia</taxon>
        <taxon>Lophotrochozoa</taxon>
        <taxon>Bryozoa</taxon>
        <taxon>Gymnolaemata</taxon>
        <taxon>Cheilostomatida</taxon>
        <taxon>Flustrina</taxon>
        <taxon>Buguloidea</taxon>
        <taxon>Bugulidae</taxon>
        <taxon>Bugula</taxon>
    </lineage>
</organism>
<feature type="region of interest" description="Disordered" evidence="1">
    <location>
        <begin position="51"/>
        <end position="80"/>
    </location>
</feature>
<reference evidence="2" key="1">
    <citation type="submission" date="2020-06" db="EMBL/GenBank/DDBJ databases">
        <title>Draft genome of Bugula neritina, a colonial animal packing powerful symbionts and potential medicines.</title>
        <authorList>
            <person name="Rayko M."/>
        </authorList>
    </citation>
    <scope>NUCLEOTIDE SEQUENCE [LARGE SCALE GENOMIC DNA]</scope>
    <source>
        <strain evidence="2">Kwan_BN1</strain>
    </source>
</reference>
<dbReference type="EMBL" id="VXIV02003312">
    <property type="protein sequence ID" value="KAF6018400.1"/>
    <property type="molecule type" value="Genomic_DNA"/>
</dbReference>